<reference evidence="6" key="1">
    <citation type="submission" date="2019-08" db="EMBL/GenBank/DDBJ databases">
        <authorList>
            <person name="Kucharzyk K."/>
            <person name="Murdoch R.W."/>
            <person name="Higgins S."/>
            <person name="Loffler F."/>
        </authorList>
    </citation>
    <scope>NUCLEOTIDE SEQUENCE</scope>
</reference>
<comment type="caution">
    <text evidence="6">The sequence shown here is derived from an EMBL/GenBank/DDBJ whole genome shotgun (WGS) entry which is preliminary data.</text>
</comment>
<evidence type="ECO:0000256" key="3">
    <source>
        <dbReference type="ARBA" id="ARBA00022777"/>
    </source>
</evidence>
<dbReference type="EC" id="2.7.11.1" evidence="6"/>
<dbReference type="SUPFAM" id="SSF56112">
    <property type="entry name" value="Protein kinase-like (PK-like)"/>
    <property type="match status" value="1"/>
</dbReference>
<dbReference type="PROSITE" id="PS50011">
    <property type="entry name" value="PROTEIN_KINASE_DOM"/>
    <property type="match status" value="1"/>
</dbReference>
<evidence type="ECO:0000313" key="6">
    <source>
        <dbReference type="EMBL" id="MPM12180.1"/>
    </source>
</evidence>
<keyword evidence="4" id="KW-0067">ATP-binding</keyword>
<dbReference type="CDD" id="cd14014">
    <property type="entry name" value="STKc_PknB_like"/>
    <property type="match status" value="1"/>
</dbReference>
<protein>
    <submittedName>
        <fullName evidence="6">Serine/threonine-protein kinase PknD</fullName>
        <ecNumber evidence="6">2.7.11.1</ecNumber>
    </submittedName>
</protein>
<dbReference type="Pfam" id="PF00069">
    <property type="entry name" value="Pkinase"/>
    <property type="match status" value="1"/>
</dbReference>
<dbReference type="InterPro" id="IPR011009">
    <property type="entry name" value="Kinase-like_dom_sf"/>
</dbReference>
<keyword evidence="1 6" id="KW-0808">Transferase</keyword>
<dbReference type="Gene3D" id="1.10.510.10">
    <property type="entry name" value="Transferase(Phosphotransferase) domain 1"/>
    <property type="match status" value="1"/>
</dbReference>
<dbReference type="AlphaFoldDB" id="A0A644X7M7"/>
<dbReference type="Gene3D" id="3.80.10.10">
    <property type="entry name" value="Ribonuclease Inhibitor"/>
    <property type="match status" value="1"/>
</dbReference>
<evidence type="ECO:0000256" key="1">
    <source>
        <dbReference type="ARBA" id="ARBA00022679"/>
    </source>
</evidence>
<dbReference type="GO" id="GO:0005524">
    <property type="term" value="F:ATP binding"/>
    <property type="evidence" value="ECO:0007669"/>
    <property type="project" value="UniProtKB-KW"/>
</dbReference>
<gene>
    <name evidence="6" type="primary">pknD_11</name>
    <name evidence="6" type="ORF">SDC9_58532</name>
</gene>
<organism evidence="6">
    <name type="scientific">bioreactor metagenome</name>
    <dbReference type="NCBI Taxonomy" id="1076179"/>
    <lineage>
        <taxon>unclassified sequences</taxon>
        <taxon>metagenomes</taxon>
        <taxon>ecological metagenomes</taxon>
    </lineage>
</organism>
<dbReference type="InterPro" id="IPR000719">
    <property type="entry name" value="Prot_kinase_dom"/>
</dbReference>
<dbReference type="PROSITE" id="PS00108">
    <property type="entry name" value="PROTEIN_KINASE_ST"/>
    <property type="match status" value="1"/>
</dbReference>
<evidence type="ECO:0000259" key="5">
    <source>
        <dbReference type="PROSITE" id="PS50011"/>
    </source>
</evidence>
<evidence type="ECO:0000256" key="4">
    <source>
        <dbReference type="ARBA" id="ARBA00022840"/>
    </source>
</evidence>
<dbReference type="InterPro" id="IPR008271">
    <property type="entry name" value="Ser/Thr_kinase_AS"/>
</dbReference>
<dbReference type="SUPFAM" id="SSF52058">
    <property type="entry name" value="L domain-like"/>
    <property type="match status" value="1"/>
</dbReference>
<evidence type="ECO:0000256" key="2">
    <source>
        <dbReference type="ARBA" id="ARBA00022741"/>
    </source>
</evidence>
<dbReference type="PANTHER" id="PTHR43289">
    <property type="entry name" value="MITOGEN-ACTIVATED PROTEIN KINASE KINASE KINASE 20-RELATED"/>
    <property type="match status" value="1"/>
</dbReference>
<feature type="domain" description="Protein kinase" evidence="5">
    <location>
        <begin position="28"/>
        <end position="255"/>
    </location>
</feature>
<proteinExistence type="predicted"/>
<dbReference type="EMBL" id="VSSQ01001933">
    <property type="protein sequence ID" value="MPM12180.1"/>
    <property type="molecule type" value="Genomic_DNA"/>
</dbReference>
<keyword evidence="2" id="KW-0547">Nucleotide-binding</keyword>
<name>A0A644X7M7_9ZZZZ</name>
<sequence length="589" mass="65020">MNDISAAVTDILNTFDEPEYPAGFLEKYVQMECLACSHGTETFLVKQKNGERFYVAKFYDKNLYSFVHESNILKSLHHISLPAFVDEFQNDKAVCIVREYMEGETLDRFATENNLTKKDIIGICVQLCDILAYIHGRENPVIHRDIKPQNIILGDDGQITLIDFGISRYYDKNAHSDTVCFGTQEFAPPEQYGFSQTDCRADIFSLGVLLGWMLTGQTSDFVIPDKRLAHIVKKCTAFSPKDRYTSVAAVRRALLNADGHVEKAIARTATAAVFSLGLLAGGFALGRYTEVRPPLFYQTGPTAIQDSILESAIRTELNLTSGEALTGDALASVTELYVYGDQTAASIDDFNVLRNDVFSGKTVIGTDAVGSLEGLTKLPNLVQVSLSETNATDLSPLSELTKLQSLELYYSPATDFSPIAALPNLRHLVIQNCDYITDLSFLTGCKNVRELVLTDDGRIVDYSALAEMGELQYLHLEGVDPDLFLKYLSGKTIQQLKIGWHSLSSLAELAQIQGLEELICNGIDFNSLSGGEQLTTLERLSIKAADGQTDMDLSPLLTLPKLKTLTLSENLRQAAETALTDAPFEIKYE</sequence>
<dbReference type="InterPro" id="IPR032675">
    <property type="entry name" value="LRR_dom_sf"/>
</dbReference>
<accession>A0A644X7M7</accession>
<dbReference type="GO" id="GO:0004674">
    <property type="term" value="F:protein serine/threonine kinase activity"/>
    <property type="evidence" value="ECO:0007669"/>
    <property type="project" value="UniProtKB-EC"/>
</dbReference>
<dbReference type="SMART" id="SM00220">
    <property type="entry name" value="S_TKc"/>
    <property type="match status" value="1"/>
</dbReference>
<keyword evidence="3 6" id="KW-0418">Kinase</keyword>
<dbReference type="PANTHER" id="PTHR43289:SF6">
    <property type="entry name" value="SERINE_THREONINE-PROTEIN KINASE NEKL-3"/>
    <property type="match status" value="1"/>
</dbReference>